<reference evidence="1" key="1">
    <citation type="submission" date="2012-05" db="EMBL/GenBank/DDBJ databases">
        <authorList>
            <person name="Krishnakumar V."/>
            <person name="Cheung F."/>
            <person name="Xiao Y."/>
            <person name="Chan A."/>
            <person name="Moskal W.A."/>
            <person name="Town C.D."/>
        </authorList>
    </citation>
    <scope>NUCLEOTIDE SEQUENCE</scope>
</reference>
<accession>I3S6X1</accession>
<dbReference type="EMBL" id="BT136218">
    <property type="protein sequence ID" value="AFK36013.1"/>
    <property type="molecule type" value="mRNA"/>
</dbReference>
<protein>
    <submittedName>
        <fullName evidence="1">Uncharacterized protein</fullName>
    </submittedName>
</protein>
<evidence type="ECO:0000313" key="1">
    <source>
        <dbReference type="EMBL" id="AFK36013.1"/>
    </source>
</evidence>
<sequence>MLLIDTKMQFGVSQVHFLDQYLLEDSFDMPLLTHRCHTCQLHVIGPIYA</sequence>
<dbReference type="AlphaFoldDB" id="I3S6X1"/>
<organism evidence="1">
    <name type="scientific">Medicago truncatula</name>
    <name type="common">Barrel medic</name>
    <name type="synonym">Medicago tribuloides</name>
    <dbReference type="NCBI Taxonomy" id="3880"/>
    <lineage>
        <taxon>Eukaryota</taxon>
        <taxon>Viridiplantae</taxon>
        <taxon>Streptophyta</taxon>
        <taxon>Embryophyta</taxon>
        <taxon>Tracheophyta</taxon>
        <taxon>Spermatophyta</taxon>
        <taxon>Magnoliopsida</taxon>
        <taxon>eudicotyledons</taxon>
        <taxon>Gunneridae</taxon>
        <taxon>Pentapetalae</taxon>
        <taxon>rosids</taxon>
        <taxon>fabids</taxon>
        <taxon>Fabales</taxon>
        <taxon>Fabaceae</taxon>
        <taxon>Papilionoideae</taxon>
        <taxon>50 kb inversion clade</taxon>
        <taxon>NPAAA clade</taxon>
        <taxon>Hologalegina</taxon>
        <taxon>IRL clade</taxon>
        <taxon>Trifolieae</taxon>
        <taxon>Medicago</taxon>
    </lineage>
</organism>
<name>I3S6X1_MEDTR</name>
<proteinExistence type="evidence at transcript level"/>